<protein>
    <recommendedName>
        <fullName evidence="4">WD40 repeat-like protein</fullName>
    </recommendedName>
</protein>
<keyword evidence="3" id="KW-1185">Reference proteome</keyword>
<dbReference type="InterPro" id="IPR001680">
    <property type="entry name" value="WD40_rpt"/>
</dbReference>
<dbReference type="InterPro" id="IPR015943">
    <property type="entry name" value="WD40/YVTN_repeat-like_dom_sf"/>
</dbReference>
<dbReference type="PANTHER" id="PTHR44666:SF1">
    <property type="entry name" value="WD REPEAT-CONTAINING PROTEIN 53"/>
    <property type="match status" value="1"/>
</dbReference>
<dbReference type="EMBL" id="OZ037946">
    <property type="protein sequence ID" value="CAL1705172.1"/>
    <property type="molecule type" value="Genomic_DNA"/>
</dbReference>
<dbReference type="SUPFAM" id="SSF50978">
    <property type="entry name" value="WD40 repeat-like"/>
    <property type="match status" value="1"/>
</dbReference>
<accession>A0ABP1DDF8</accession>
<reference evidence="3" key="1">
    <citation type="submission" date="2024-04" db="EMBL/GenBank/DDBJ databases">
        <authorList>
            <person name="Shaw F."/>
            <person name="Minotto A."/>
        </authorList>
    </citation>
    <scope>NUCLEOTIDE SEQUENCE [LARGE SCALE GENOMIC DNA]</scope>
</reference>
<evidence type="ECO:0008006" key="4">
    <source>
        <dbReference type="Google" id="ProtNLM"/>
    </source>
</evidence>
<evidence type="ECO:0000256" key="1">
    <source>
        <dbReference type="SAM" id="MobiDB-lite"/>
    </source>
</evidence>
<dbReference type="SMART" id="SM00320">
    <property type="entry name" value="WD40"/>
    <property type="match status" value="2"/>
</dbReference>
<dbReference type="Proteomes" id="UP001497453">
    <property type="component" value="Chromosome 3"/>
</dbReference>
<name>A0ABP1DDF8_9APHY</name>
<feature type="region of interest" description="Disordered" evidence="1">
    <location>
        <begin position="230"/>
        <end position="249"/>
    </location>
</feature>
<dbReference type="InterPro" id="IPR042453">
    <property type="entry name" value="WDR53"/>
</dbReference>
<dbReference type="PANTHER" id="PTHR44666">
    <property type="entry name" value="WD REPEAT-CONTAINING PROTEIN 53"/>
    <property type="match status" value="1"/>
</dbReference>
<dbReference type="InterPro" id="IPR036322">
    <property type="entry name" value="WD40_repeat_dom_sf"/>
</dbReference>
<proteinExistence type="predicted"/>
<organism evidence="2 3">
    <name type="scientific">Somion occarium</name>
    <dbReference type="NCBI Taxonomy" id="3059160"/>
    <lineage>
        <taxon>Eukaryota</taxon>
        <taxon>Fungi</taxon>
        <taxon>Dikarya</taxon>
        <taxon>Basidiomycota</taxon>
        <taxon>Agaricomycotina</taxon>
        <taxon>Agaricomycetes</taxon>
        <taxon>Polyporales</taxon>
        <taxon>Cerrenaceae</taxon>
        <taxon>Somion</taxon>
    </lineage>
</organism>
<sequence>MTSGYTKANTINLSAPASAVSFGPENKVAVGSIDGSLRLYDLPSTKVAKAITKLGDEVASIAWESPSSNNLWIASGITAFLFDLEVPKMILSPDDDAALSVPLGEDEEDVLNELSISPSTKSLAFASDNGSVGVMNLVTREVSRMKKQHGSICSSVKFIPDRPTELVSGGYDSGLLHFDFVQRNVLSSFDITATPTENAVSLSPPFILSTAVSSTGLIAASTADGRLWLGTGGDKSHPSNSKPGKKRTRKWEGLRAEDGLFVQVAEGPVVACAFVNDQTLVTSTLLGKLAQQSISYKPAGALQVHTTWNAEVSVVAKVNALSVNGRYLLVGGISKDHKGAVEIWSSTQNSG</sequence>
<dbReference type="Gene3D" id="2.130.10.10">
    <property type="entry name" value="YVTN repeat-like/Quinoprotein amine dehydrogenase"/>
    <property type="match status" value="2"/>
</dbReference>
<gene>
    <name evidence="2" type="ORF">GFSPODELE1_LOCUS5310</name>
</gene>
<evidence type="ECO:0000313" key="3">
    <source>
        <dbReference type="Proteomes" id="UP001497453"/>
    </source>
</evidence>
<evidence type="ECO:0000313" key="2">
    <source>
        <dbReference type="EMBL" id="CAL1705172.1"/>
    </source>
</evidence>